<dbReference type="GO" id="GO:0005886">
    <property type="term" value="C:plasma membrane"/>
    <property type="evidence" value="ECO:0007669"/>
    <property type="project" value="UniProtKB-SubCell"/>
</dbReference>
<evidence type="ECO:0000256" key="6">
    <source>
        <dbReference type="ARBA" id="ARBA00023136"/>
    </source>
</evidence>
<dbReference type="EMBL" id="AZDB01000018">
    <property type="protein sequence ID" value="KRK42446.1"/>
    <property type="molecule type" value="Genomic_DNA"/>
</dbReference>
<feature type="transmembrane region" description="Helical" evidence="7">
    <location>
        <begin position="90"/>
        <end position="109"/>
    </location>
</feature>
<sequence>MNKIIKEALKMIKRIDFKLNEFMMVVGLFLVVFVMGADSFIISPLLPAIAKDFNVSVEAVALAVTIYALCYALSSPFFGPLGDKFKQKNLLMLGILFFLIGSFLCAVSQNIYQFYFFRAIAGLGAALSMPNVWAIIGNHFEGKKLNIVMGIVMSALSLSIAVGVPLGTTLAQLANWHMAFWGSGILILLVLPVLLEVIPKNGGNSENTLNYLEGFKNLWNSKEALWALSINLVWMFGFYTIYTFLGTYLHDAFNLNVSKTGYVFIVYGLSNFIASFFGGTIISKIGALKNIIINGILSSIFILGLSFYDRRLVNILIFLILIALTQGIGVTALTAYIVNVVPSNRSTVMSFNSSFLYWGLTLGSTFGSIFYEQIGFKGLGIFSSLLISLAVYATYRLNNRHKNIIK</sequence>
<dbReference type="InterPro" id="IPR036259">
    <property type="entry name" value="MFS_trans_sf"/>
</dbReference>
<accession>A0A837RIY5</accession>
<feature type="transmembrane region" description="Helical" evidence="7">
    <location>
        <begin position="21"/>
        <end position="47"/>
    </location>
</feature>
<feature type="transmembrane region" description="Helical" evidence="7">
    <location>
        <begin position="376"/>
        <end position="395"/>
    </location>
</feature>
<feature type="transmembrane region" description="Helical" evidence="7">
    <location>
        <begin position="350"/>
        <end position="370"/>
    </location>
</feature>
<dbReference type="PANTHER" id="PTHR43124:SF3">
    <property type="entry name" value="CHLORAMPHENICOL EFFLUX PUMP RV0191"/>
    <property type="match status" value="1"/>
</dbReference>
<keyword evidence="2" id="KW-0813">Transport</keyword>
<dbReference type="SUPFAM" id="SSF103473">
    <property type="entry name" value="MFS general substrate transporter"/>
    <property type="match status" value="1"/>
</dbReference>
<comment type="subcellular location">
    <subcellularLocation>
        <location evidence="1">Cell membrane</location>
        <topology evidence="1">Multi-pass membrane protein</topology>
    </subcellularLocation>
</comment>
<evidence type="ECO:0000256" key="1">
    <source>
        <dbReference type="ARBA" id="ARBA00004651"/>
    </source>
</evidence>
<evidence type="ECO:0000256" key="7">
    <source>
        <dbReference type="SAM" id="Phobius"/>
    </source>
</evidence>
<dbReference type="CDD" id="cd17324">
    <property type="entry name" value="MFS_NepI_like"/>
    <property type="match status" value="1"/>
</dbReference>
<proteinExistence type="predicted"/>
<dbReference type="GO" id="GO:0022857">
    <property type="term" value="F:transmembrane transporter activity"/>
    <property type="evidence" value="ECO:0007669"/>
    <property type="project" value="InterPro"/>
</dbReference>
<dbReference type="InterPro" id="IPR050189">
    <property type="entry name" value="MFS_Efflux_Transporters"/>
</dbReference>
<feature type="transmembrane region" description="Helical" evidence="7">
    <location>
        <begin position="59"/>
        <end position="78"/>
    </location>
</feature>
<evidence type="ECO:0000256" key="2">
    <source>
        <dbReference type="ARBA" id="ARBA00022448"/>
    </source>
</evidence>
<keyword evidence="4 7" id="KW-0812">Transmembrane</keyword>
<evidence type="ECO:0000256" key="3">
    <source>
        <dbReference type="ARBA" id="ARBA00022475"/>
    </source>
</evidence>
<evidence type="ECO:0000256" key="4">
    <source>
        <dbReference type="ARBA" id="ARBA00022692"/>
    </source>
</evidence>
<evidence type="ECO:0000313" key="10">
    <source>
        <dbReference type="Proteomes" id="UP000050964"/>
    </source>
</evidence>
<feature type="transmembrane region" description="Helical" evidence="7">
    <location>
        <begin position="291"/>
        <end position="308"/>
    </location>
</feature>
<keyword evidence="3" id="KW-1003">Cell membrane</keyword>
<reference evidence="9 10" key="1">
    <citation type="journal article" date="2015" name="Genome Announc.">
        <title>Expanding the biotechnology potential of lactobacilli through comparative genomics of 213 strains and associated genera.</title>
        <authorList>
            <person name="Sun Z."/>
            <person name="Harris H.M."/>
            <person name="McCann A."/>
            <person name="Guo C."/>
            <person name="Argimon S."/>
            <person name="Zhang W."/>
            <person name="Yang X."/>
            <person name="Jeffery I.B."/>
            <person name="Cooney J.C."/>
            <person name="Kagawa T.F."/>
            <person name="Liu W."/>
            <person name="Song Y."/>
            <person name="Salvetti E."/>
            <person name="Wrobel A."/>
            <person name="Rasinkangas P."/>
            <person name="Parkhill J."/>
            <person name="Rea M.C."/>
            <person name="O'Sullivan O."/>
            <person name="Ritari J."/>
            <person name="Douillard F.P."/>
            <person name="Paul Ross R."/>
            <person name="Yang R."/>
            <person name="Briner A.E."/>
            <person name="Felis G.E."/>
            <person name="de Vos W.M."/>
            <person name="Barrangou R."/>
            <person name="Klaenhammer T.R."/>
            <person name="Caufield P.W."/>
            <person name="Cui Y."/>
            <person name="Zhang H."/>
            <person name="O'Toole P.W."/>
        </authorList>
    </citation>
    <scope>NUCLEOTIDE SEQUENCE [LARGE SCALE GENOMIC DNA]</scope>
    <source>
        <strain evidence="9 10">JCM 15951</strain>
    </source>
</reference>
<feature type="domain" description="Major facilitator superfamily (MFS) profile" evidence="8">
    <location>
        <begin position="24"/>
        <end position="402"/>
    </location>
</feature>
<evidence type="ECO:0000259" key="8">
    <source>
        <dbReference type="PROSITE" id="PS50850"/>
    </source>
</evidence>
<organism evidence="9 10">
    <name type="scientific">Companilactobacillus crustorum JCM 15951</name>
    <dbReference type="NCBI Taxonomy" id="1423737"/>
    <lineage>
        <taxon>Bacteria</taxon>
        <taxon>Bacillati</taxon>
        <taxon>Bacillota</taxon>
        <taxon>Bacilli</taxon>
        <taxon>Lactobacillales</taxon>
        <taxon>Lactobacillaceae</taxon>
        <taxon>Companilactobacillus</taxon>
    </lineage>
</organism>
<comment type="caution">
    <text evidence="9">The sequence shown here is derived from an EMBL/GenBank/DDBJ whole genome shotgun (WGS) entry which is preliminary data.</text>
</comment>
<dbReference type="PROSITE" id="PS50850">
    <property type="entry name" value="MFS"/>
    <property type="match status" value="1"/>
</dbReference>
<feature type="transmembrane region" description="Helical" evidence="7">
    <location>
        <begin position="115"/>
        <end position="135"/>
    </location>
</feature>
<gene>
    <name evidence="9" type="ORF">FD26_GL000540</name>
</gene>
<keyword evidence="5 7" id="KW-1133">Transmembrane helix</keyword>
<dbReference type="PANTHER" id="PTHR43124">
    <property type="entry name" value="PURINE EFFLUX PUMP PBUE"/>
    <property type="match status" value="1"/>
</dbReference>
<feature type="transmembrane region" description="Helical" evidence="7">
    <location>
        <begin position="224"/>
        <end position="242"/>
    </location>
</feature>
<dbReference type="Pfam" id="PF07690">
    <property type="entry name" value="MFS_1"/>
    <property type="match status" value="1"/>
</dbReference>
<feature type="transmembrane region" description="Helical" evidence="7">
    <location>
        <begin position="147"/>
        <end position="166"/>
    </location>
</feature>
<evidence type="ECO:0000256" key="5">
    <source>
        <dbReference type="ARBA" id="ARBA00022989"/>
    </source>
</evidence>
<dbReference type="Proteomes" id="UP000050964">
    <property type="component" value="Unassembled WGS sequence"/>
</dbReference>
<name>A0A837RIY5_9LACO</name>
<dbReference type="InterPro" id="IPR020846">
    <property type="entry name" value="MFS_dom"/>
</dbReference>
<dbReference type="InterPro" id="IPR011701">
    <property type="entry name" value="MFS"/>
</dbReference>
<feature type="transmembrane region" description="Helical" evidence="7">
    <location>
        <begin position="262"/>
        <end position="282"/>
    </location>
</feature>
<dbReference type="Gene3D" id="1.20.1250.20">
    <property type="entry name" value="MFS general substrate transporter like domains"/>
    <property type="match status" value="1"/>
</dbReference>
<protein>
    <submittedName>
        <fullName evidence="9">MFS family major facilitator transporter</fullName>
    </submittedName>
</protein>
<evidence type="ECO:0000313" key="9">
    <source>
        <dbReference type="EMBL" id="KRK42446.1"/>
    </source>
</evidence>
<keyword evidence="6 7" id="KW-0472">Membrane</keyword>
<feature type="transmembrane region" description="Helical" evidence="7">
    <location>
        <begin position="314"/>
        <end position="338"/>
    </location>
</feature>
<dbReference type="AlphaFoldDB" id="A0A837RIY5"/>
<feature type="transmembrane region" description="Helical" evidence="7">
    <location>
        <begin position="178"/>
        <end position="198"/>
    </location>
</feature>